<dbReference type="PROSITE" id="PS01012">
    <property type="entry name" value="FOLYLPOLYGLU_SYNT_2"/>
    <property type="match status" value="1"/>
</dbReference>
<dbReference type="InterPro" id="IPR018109">
    <property type="entry name" value="Folylpolyglutamate_synth_CS"/>
</dbReference>
<evidence type="ECO:0000313" key="26">
    <source>
        <dbReference type="Proteomes" id="UP000198964"/>
    </source>
</evidence>
<dbReference type="AlphaFoldDB" id="A0A1I2JNG0"/>
<dbReference type="PROSITE" id="PS01011">
    <property type="entry name" value="FOLYLPOLYGLU_SYNT_1"/>
    <property type="match status" value="1"/>
</dbReference>
<evidence type="ECO:0000256" key="19">
    <source>
        <dbReference type="ARBA" id="ARBA00047808"/>
    </source>
</evidence>
<feature type="domain" description="Mur ligase C-terminal" evidence="23">
    <location>
        <begin position="307"/>
        <end position="424"/>
    </location>
</feature>
<evidence type="ECO:0000256" key="5">
    <source>
        <dbReference type="ARBA" id="ARBA00008276"/>
    </source>
</evidence>
<dbReference type="GO" id="GO:0005524">
    <property type="term" value="F:ATP binding"/>
    <property type="evidence" value="ECO:0007669"/>
    <property type="project" value="UniProtKB-KW"/>
</dbReference>
<accession>A0A1I2JNG0</accession>
<dbReference type="GO" id="GO:0005737">
    <property type="term" value="C:cytoplasm"/>
    <property type="evidence" value="ECO:0007669"/>
    <property type="project" value="TreeGrafter"/>
</dbReference>
<evidence type="ECO:0000256" key="3">
    <source>
        <dbReference type="ARBA" id="ARBA00004799"/>
    </source>
</evidence>
<organism evidence="25 26">
    <name type="scientific">Sunxiuqinia elliptica</name>
    <dbReference type="NCBI Taxonomy" id="655355"/>
    <lineage>
        <taxon>Bacteria</taxon>
        <taxon>Pseudomonadati</taxon>
        <taxon>Bacteroidota</taxon>
        <taxon>Bacteroidia</taxon>
        <taxon>Marinilabiliales</taxon>
        <taxon>Prolixibacteraceae</taxon>
        <taxon>Sunxiuqinia</taxon>
    </lineage>
</organism>
<dbReference type="PANTHER" id="PTHR11136:SF0">
    <property type="entry name" value="DIHYDROFOLATE SYNTHETASE-RELATED"/>
    <property type="match status" value="1"/>
</dbReference>
<keyword evidence="11 22" id="KW-0547">Nucleotide-binding</keyword>
<dbReference type="EC" id="6.3.2.12" evidence="6"/>
<comment type="catalytic activity">
    <reaction evidence="21">
        <text>7,8-dihydropteroate + L-glutamate + ATP = 7,8-dihydrofolate + ADP + phosphate + H(+)</text>
        <dbReference type="Rhea" id="RHEA:23584"/>
        <dbReference type="ChEBI" id="CHEBI:15378"/>
        <dbReference type="ChEBI" id="CHEBI:17839"/>
        <dbReference type="ChEBI" id="CHEBI:29985"/>
        <dbReference type="ChEBI" id="CHEBI:30616"/>
        <dbReference type="ChEBI" id="CHEBI:43474"/>
        <dbReference type="ChEBI" id="CHEBI:57451"/>
        <dbReference type="ChEBI" id="CHEBI:456216"/>
        <dbReference type="EC" id="6.3.2.12"/>
    </reaction>
</comment>
<keyword evidence="10" id="KW-0479">Metal-binding</keyword>
<evidence type="ECO:0000259" key="23">
    <source>
        <dbReference type="Pfam" id="PF02875"/>
    </source>
</evidence>
<dbReference type="InterPro" id="IPR036565">
    <property type="entry name" value="Mur-like_cat_sf"/>
</dbReference>
<gene>
    <name evidence="25" type="ORF">SAMN05216283_10989</name>
</gene>
<evidence type="ECO:0000256" key="20">
    <source>
        <dbReference type="ARBA" id="ARBA00049035"/>
    </source>
</evidence>
<comment type="cofactor">
    <cofactor evidence="1">
        <name>Mg(2+)</name>
        <dbReference type="ChEBI" id="CHEBI:18420"/>
    </cofactor>
</comment>
<comment type="pathway">
    <text evidence="3">Cofactor biosynthesis; tetrahydrofolate biosynthesis; 7,8-dihydrofolate from 2-amino-4-hydroxy-6-hydroxymethyl-7,8-dihydropteridine diphosphate and 4-aminobenzoate: step 2/2.</text>
</comment>
<proteinExistence type="inferred from homology"/>
<evidence type="ECO:0000256" key="16">
    <source>
        <dbReference type="ARBA" id="ARBA00030592"/>
    </source>
</evidence>
<dbReference type="InterPro" id="IPR001645">
    <property type="entry name" value="Folylpolyglutamate_synth"/>
</dbReference>
<keyword evidence="12 22" id="KW-0067">ATP-binding</keyword>
<evidence type="ECO:0000256" key="9">
    <source>
        <dbReference type="ARBA" id="ARBA00022598"/>
    </source>
</evidence>
<comment type="function">
    <text evidence="2">Functions in two distinct reactions of the de novo folate biosynthetic pathway. Catalyzes the addition of a glutamate residue to dihydropteroate (7,8-dihydropteroate or H2Pte) to form dihydrofolate (7,8-dihydrofolate monoglutamate or H2Pte-Glu). Also catalyzes successive additions of L-glutamate to tetrahydrofolate or 10-formyltetrahydrofolate or 5,10-methylenetetrahydrofolate, leading to folylpolyglutamate derivatives.</text>
</comment>
<dbReference type="Pfam" id="PF08245">
    <property type="entry name" value="Mur_ligase_M"/>
    <property type="match status" value="1"/>
</dbReference>
<dbReference type="InterPro" id="IPR013221">
    <property type="entry name" value="Mur_ligase_cen"/>
</dbReference>
<reference evidence="25 26" key="1">
    <citation type="submission" date="2016-10" db="EMBL/GenBank/DDBJ databases">
        <authorList>
            <person name="de Groot N.N."/>
        </authorList>
    </citation>
    <scope>NUCLEOTIDE SEQUENCE [LARGE SCALE GENOMIC DNA]</scope>
    <source>
        <strain evidence="25 26">CGMCC 1.9156</strain>
    </source>
</reference>
<keyword evidence="26" id="KW-1185">Reference proteome</keyword>
<evidence type="ECO:0000256" key="10">
    <source>
        <dbReference type="ARBA" id="ARBA00022723"/>
    </source>
</evidence>
<dbReference type="EC" id="6.3.2.17" evidence="7"/>
<comment type="catalytic activity">
    <reaction evidence="20">
        <text>(6R)-5,10-methylenetetrahydrofolyl-(gamma-L-Glu)(n) + L-glutamate + ATP = (6R)-5,10-methylenetetrahydrofolyl-(gamma-L-Glu)(n+1) + ADP + phosphate + H(+)</text>
        <dbReference type="Rhea" id="RHEA:51912"/>
        <dbReference type="Rhea" id="RHEA-COMP:13257"/>
        <dbReference type="Rhea" id="RHEA-COMP:13258"/>
        <dbReference type="ChEBI" id="CHEBI:15378"/>
        <dbReference type="ChEBI" id="CHEBI:29985"/>
        <dbReference type="ChEBI" id="CHEBI:30616"/>
        <dbReference type="ChEBI" id="CHEBI:43474"/>
        <dbReference type="ChEBI" id="CHEBI:136572"/>
        <dbReference type="ChEBI" id="CHEBI:456216"/>
        <dbReference type="EC" id="6.3.2.17"/>
    </reaction>
</comment>
<keyword evidence="9 22" id="KW-0436">Ligase</keyword>
<dbReference type="PANTHER" id="PTHR11136">
    <property type="entry name" value="FOLYLPOLYGLUTAMATE SYNTHASE-RELATED"/>
    <property type="match status" value="1"/>
</dbReference>
<comment type="catalytic activity">
    <reaction evidence="18">
        <text>(6S)-5,6,7,8-tetrahydrofolyl-(gamma-L-Glu)(n) + L-glutamate + ATP = (6S)-5,6,7,8-tetrahydrofolyl-(gamma-L-Glu)(n+1) + ADP + phosphate + H(+)</text>
        <dbReference type="Rhea" id="RHEA:10580"/>
        <dbReference type="Rhea" id="RHEA-COMP:14738"/>
        <dbReference type="Rhea" id="RHEA-COMP:14740"/>
        <dbReference type="ChEBI" id="CHEBI:15378"/>
        <dbReference type="ChEBI" id="CHEBI:29985"/>
        <dbReference type="ChEBI" id="CHEBI:30616"/>
        <dbReference type="ChEBI" id="CHEBI:43474"/>
        <dbReference type="ChEBI" id="CHEBI:141005"/>
        <dbReference type="ChEBI" id="CHEBI:456216"/>
        <dbReference type="EC" id="6.3.2.17"/>
    </reaction>
</comment>
<evidence type="ECO:0000313" key="25">
    <source>
        <dbReference type="EMBL" id="SFF56104.1"/>
    </source>
</evidence>
<keyword evidence="13" id="KW-0460">Magnesium</keyword>
<sequence>MTSYKQTLDFLYNRLPMYQRTGPAAYKNTLGNTLVLDELFKHPHTHFKTIHVAGTNGKGSSSHQLASVLQEAGYKVGLYTSPHLIDFRERIRVNGQLIPEADVVGFVNEFLRLNEEAAIEPSFFEMTVAMAFDFFRKSQVDIAVIEVGLGGRLDSTNIIHPEVSLITNISLDHTALLGNSIAEIAEEKAGIIKTNVPVVISESNEAYNEVFQHKAEAMNTSISFADKEYQANYAMFSPEGKQIFNFHQRGELVFPDLKLDLLGNYQRHNLAGVLKTLELLQESGWAISQQAIYEGLAKVTANTGLRGRWEVVGNNPLMICDTAHNEAGLTAIVAQLKATPWKRLHIVLGMVNDKKLDDVLAILPREANYFFTQAKIPRALPAEELVDKAAQAGLTGVSISSVAEAVAEAQSQATPEDLIYIGGSTFVVADYFS</sequence>
<evidence type="ECO:0000256" key="1">
    <source>
        <dbReference type="ARBA" id="ARBA00001946"/>
    </source>
</evidence>
<dbReference type="GO" id="GO:0046872">
    <property type="term" value="F:metal ion binding"/>
    <property type="evidence" value="ECO:0007669"/>
    <property type="project" value="UniProtKB-KW"/>
</dbReference>
<dbReference type="FunFam" id="3.40.1190.10:FF:000011">
    <property type="entry name" value="Folylpolyglutamate synthase/dihydrofolate synthase"/>
    <property type="match status" value="1"/>
</dbReference>
<dbReference type="InterPro" id="IPR036615">
    <property type="entry name" value="Mur_ligase_C_dom_sf"/>
</dbReference>
<protein>
    <recommendedName>
        <fullName evidence="8">Dihydrofolate synthase/folylpolyglutamate synthase</fullName>
        <ecNumber evidence="6">6.3.2.12</ecNumber>
        <ecNumber evidence="7">6.3.2.17</ecNumber>
    </recommendedName>
    <alternativeName>
        <fullName evidence="17">Folylpoly-gamma-glutamate synthetase-dihydrofolate synthetase</fullName>
    </alternativeName>
    <alternativeName>
        <fullName evidence="15">Folylpolyglutamate synthetase</fullName>
    </alternativeName>
    <alternativeName>
        <fullName evidence="16">Tetrahydrofolylpolyglutamate synthase</fullName>
    </alternativeName>
</protein>
<dbReference type="Gene3D" id="3.40.1190.10">
    <property type="entry name" value="Mur-like, catalytic domain"/>
    <property type="match status" value="1"/>
</dbReference>
<dbReference type="EMBL" id="FONW01000009">
    <property type="protein sequence ID" value="SFF56104.1"/>
    <property type="molecule type" value="Genomic_DNA"/>
</dbReference>
<dbReference type="NCBIfam" id="TIGR01499">
    <property type="entry name" value="folC"/>
    <property type="match status" value="1"/>
</dbReference>
<dbReference type="Gene3D" id="3.90.190.20">
    <property type="entry name" value="Mur ligase, C-terminal domain"/>
    <property type="match status" value="1"/>
</dbReference>
<dbReference type="SUPFAM" id="SSF53623">
    <property type="entry name" value="MurD-like peptide ligases, catalytic domain"/>
    <property type="match status" value="1"/>
</dbReference>
<evidence type="ECO:0000256" key="7">
    <source>
        <dbReference type="ARBA" id="ARBA00013025"/>
    </source>
</evidence>
<evidence type="ECO:0000256" key="2">
    <source>
        <dbReference type="ARBA" id="ARBA00002714"/>
    </source>
</evidence>
<dbReference type="SUPFAM" id="SSF53244">
    <property type="entry name" value="MurD-like peptide ligases, peptide-binding domain"/>
    <property type="match status" value="1"/>
</dbReference>
<dbReference type="STRING" id="655355.SAMN05216283_10989"/>
<dbReference type="PIRSF" id="PIRSF001563">
    <property type="entry name" value="Folylpolyglu_synth"/>
    <property type="match status" value="1"/>
</dbReference>
<evidence type="ECO:0000256" key="17">
    <source>
        <dbReference type="ARBA" id="ARBA00032510"/>
    </source>
</evidence>
<evidence type="ECO:0000259" key="24">
    <source>
        <dbReference type="Pfam" id="PF08245"/>
    </source>
</evidence>
<dbReference type="GO" id="GO:0008841">
    <property type="term" value="F:dihydrofolate synthase activity"/>
    <property type="evidence" value="ECO:0007669"/>
    <property type="project" value="UniProtKB-EC"/>
</dbReference>
<evidence type="ECO:0000256" key="21">
    <source>
        <dbReference type="ARBA" id="ARBA00049161"/>
    </source>
</evidence>
<dbReference type="InterPro" id="IPR004101">
    <property type="entry name" value="Mur_ligase_C"/>
</dbReference>
<evidence type="ECO:0000256" key="22">
    <source>
        <dbReference type="PIRNR" id="PIRNR001563"/>
    </source>
</evidence>
<comment type="catalytic activity">
    <reaction evidence="19">
        <text>10-formyltetrahydrofolyl-(gamma-L-Glu)(n) + L-glutamate + ATP = 10-formyltetrahydrofolyl-(gamma-L-Glu)(n+1) + ADP + phosphate + H(+)</text>
        <dbReference type="Rhea" id="RHEA:51904"/>
        <dbReference type="Rhea" id="RHEA-COMP:13088"/>
        <dbReference type="Rhea" id="RHEA-COMP:14300"/>
        <dbReference type="ChEBI" id="CHEBI:15378"/>
        <dbReference type="ChEBI" id="CHEBI:29985"/>
        <dbReference type="ChEBI" id="CHEBI:30616"/>
        <dbReference type="ChEBI" id="CHEBI:43474"/>
        <dbReference type="ChEBI" id="CHEBI:134413"/>
        <dbReference type="ChEBI" id="CHEBI:456216"/>
        <dbReference type="EC" id="6.3.2.17"/>
    </reaction>
</comment>
<comment type="similarity">
    <text evidence="5 22">Belongs to the folylpolyglutamate synthase family.</text>
</comment>
<comment type="pathway">
    <text evidence="4">Cofactor biosynthesis; tetrahydrofolylpolyglutamate biosynthesis.</text>
</comment>
<dbReference type="Proteomes" id="UP000198964">
    <property type="component" value="Unassembled WGS sequence"/>
</dbReference>
<evidence type="ECO:0000256" key="15">
    <source>
        <dbReference type="ARBA" id="ARBA00030048"/>
    </source>
</evidence>
<evidence type="ECO:0000256" key="8">
    <source>
        <dbReference type="ARBA" id="ARBA00019357"/>
    </source>
</evidence>
<evidence type="ECO:0000256" key="6">
    <source>
        <dbReference type="ARBA" id="ARBA00013023"/>
    </source>
</evidence>
<name>A0A1I2JNG0_9BACT</name>
<evidence type="ECO:0000256" key="14">
    <source>
        <dbReference type="ARBA" id="ARBA00022909"/>
    </source>
</evidence>
<evidence type="ECO:0000256" key="12">
    <source>
        <dbReference type="ARBA" id="ARBA00022840"/>
    </source>
</evidence>
<dbReference type="Pfam" id="PF02875">
    <property type="entry name" value="Mur_ligase_C"/>
    <property type="match status" value="1"/>
</dbReference>
<keyword evidence="14" id="KW-0289">Folate biosynthesis</keyword>
<evidence type="ECO:0000256" key="13">
    <source>
        <dbReference type="ARBA" id="ARBA00022842"/>
    </source>
</evidence>
<evidence type="ECO:0000256" key="18">
    <source>
        <dbReference type="ARBA" id="ARBA00047493"/>
    </source>
</evidence>
<dbReference type="GO" id="GO:0004326">
    <property type="term" value="F:tetrahydrofolylpolyglutamate synthase activity"/>
    <property type="evidence" value="ECO:0007669"/>
    <property type="project" value="UniProtKB-EC"/>
</dbReference>
<evidence type="ECO:0000256" key="11">
    <source>
        <dbReference type="ARBA" id="ARBA00022741"/>
    </source>
</evidence>
<evidence type="ECO:0000256" key="4">
    <source>
        <dbReference type="ARBA" id="ARBA00005150"/>
    </source>
</evidence>
<dbReference type="GO" id="GO:0046656">
    <property type="term" value="P:folic acid biosynthetic process"/>
    <property type="evidence" value="ECO:0007669"/>
    <property type="project" value="UniProtKB-KW"/>
</dbReference>
<feature type="domain" description="Mur ligase central" evidence="24">
    <location>
        <begin position="52"/>
        <end position="274"/>
    </location>
</feature>